<proteinExistence type="predicted"/>
<organism evidence="3">
    <name type="scientific">Xanthomonas indica</name>
    <dbReference type="NCBI Taxonomy" id="2912242"/>
    <lineage>
        <taxon>Bacteria</taxon>
        <taxon>Pseudomonadati</taxon>
        <taxon>Pseudomonadota</taxon>
        <taxon>Gammaproteobacteria</taxon>
        <taxon>Lysobacterales</taxon>
        <taxon>Lysobacteraceae</taxon>
        <taxon>Xanthomonas</taxon>
    </lineage>
</organism>
<dbReference type="Pfam" id="PF18476">
    <property type="entry name" value="PIN_8"/>
    <property type="match status" value="1"/>
</dbReference>
<feature type="domain" description="PIN like" evidence="1">
    <location>
        <begin position="25"/>
        <end position="261"/>
    </location>
</feature>
<protein>
    <submittedName>
        <fullName evidence="3">PIN domain-containing protein</fullName>
    </submittedName>
</protein>
<evidence type="ECO:0000313" key="3">
    <source>
        <dbReference type="EMBL" id="XCI81507.1"/>
    </source>
</evidence>
<evidence type="ECO:0000313" key="4">
    <source>
        <dbReference type="Proteomes" id="UP001430647"/>
    </source>
</evidence>
<dbReference type="EMBL" id="CP131914">
    <property type="protein sequence ID" value="XCI81507.1"/>
    <property type="molecule type" value="Genomic_DNA"/>
</dbReference>
<dbReference type="Proteomes" id="UP001430647">
    <property type="component" value="Unassembled WGS sequence"/>
</dbReference>
<evidence type="ECO:0000259" key="1">
    <source>
        <dbReference type="Pfam" id="PF18476"/>
    </source>
</evidence>
<dbReference type="RefSeq" id="WP_242159515.1">
    <property type="nucleotide sequence ID" value="NZ_CP131914.1"/>
</dbReference>
<dbReference type="InterPro" id="IPR041578">
    <property type="entry name" value="PIN_8"/>
</dbReference>
<dbReference type="InterPro" id="IPR029060">
    <property type="entry name" value="PIN-like_dom_sf"/>
</dbReference>
<reference evidence="3" key="3">
    <citation type="submission" date="2023-08" db="EMBL/GenBank/DDBJ databases">
        <title>Complete genome sequence of Xanthomonas indica.</title>
        <authorList>
            <person name="Patil P.B."/>
            <person name="Rana R."/>
        </authorList>
    </citation>
    <scope>NUCLEOTIDE SEQUENCE</scope>
    <source>
        <strain evidence="3">PPL560</strain>
    </source>
</reference>
<dbReference type="EMBL" id="JAKJPQ010000006">
    <property type="protein sequence ID" value="MCI2261473.1"/>
    <property type="molecule type" value="Genomic_DNA"/>
</dbReference>
<sequence>MRNQFPGYYQLTPEEFKALWRDAKIVLDTNVLLYAYKTPSQGREALLQLLEKLKGRIWVPYQVAMEFQVNRLGVIAAEKKRMDSALKASETALGEILESLKSLDLDAREIGVDVGALHRDIETARGSIADALNKAKSSQPNVTHDDPIRTRIDAVLEGAVGSAPKDQQTLDDAYERCKRRYELPMPPGFKDVGKSIEIKGDEYLVDGIKYQRQYADALLWLQTLDFVKALDAKDVIFVTMDVKEDWWLRKDGMTIGPHPELVAEISRIGGVERFWMYTLPKFLEQSTNYLQTSLSARALEEVNEVAVRQAAVQLPIERQVFGGARSDQYGRMFDSAAEVAVLDWLISQGIDAVPSGSLFPDLLVHDSTGQYGVEVMRISSFPLKQNRLHVKLIEAETSVRRGRFASVTLILVGASELMKMVEGVDEFFQTEIYRPLKRLSELMRHVGIIFGYVDSGNFIQVCNLAPVSSSASPLHNI</sequence>
<dbReference type="AlphaFoldDB" id="A0AAU8I895"/>
<name>A0AAU8I895_9XANT</name>
<dbReference type="SUPFAM" id="SSF88723">
    <property type="entry name" value="PIN domain-like"/>
    <property type="match status" value="1"/>
</dbReference>
<reference evidence="2 4" key="1">
    <citation type="journal article" date="2022" name="Curr. Microbiol.">
        <title>Xanthomonas indica sp. nov., a Novel Member of Non-Pathogenic Xanthomonas Community from Healthy Rice Seeds.</title>
        <authorList>
            <person name="Rana R."/>
            <person name="Madhavan V.N."/>
            <person name="Saroha T."/>
            <person name="Bansal K."/>
            <person name="Kaur A."/>
            <person name="Sonti R.V."/>
            <person name="Patel H.K."/>
            <person name="Patil P.B."/>
        </authorList>
    </citation>
    <scope>NUCLEOTIDE SEQUENCE [LARGE SCALE GENOMIC DNA]</scope>
    <source>
        <strain evidence="2 4">PPL560</strain>
    </source>
</reference>
<reference evidence="2" key="2">
    <citation type="submission" date="2022-01" db="EMBL/GenBank/DDBJ databases">
        <authorList>
            <person name="Rana R."/>
            <person name="Patil P.B."/>
        </authorList>
    </citation>
    <scope>NUCLEOTIDE SEQUENCE</scope>
    <source>
        <strain evidence="2">PPL560</strain>
    </source>
</reference>
<evidence type="ECO:0000313" key="2">
    <source>
        <dbReference type="EMBL" id="MCI2261473.1"/>
    </source>
</evidence>
<keyword evidence="4" id="KW-1185">Reference proteome</keyword>
<gene>
    <name evidence="2" type="ORF">L3V74_07965</name>
    <name evidence="3" type="ORF">Q7W82_04935</name>
</gene>
<accession>A0AAU8I895</accession>
<dbReference type="KEGG" id="xin:Q7W82_04935"/>